<evidence type="ECO:0000256" key="3">
    <source>
        <dbReference type="ARBA" id="ARBA00022737"/>
    </source>
</evidence>
<dbReference type="InterPro" id="IPR032362">
    <property type="entry name" value="Ferlin_C"/>
</dbReference>
<organism evidence="9 10">
    <name type="scientific">Helobdella robusta</name>
    <name type="common">Californian leech</name>
    <dbReference type="NCBI Taxonomy" id="6412"/>
    <lineage>
        <taxon>Eukaryota</taxon>
        <taxon>Metazoa</taxon>
        <taxon>Spiralia</taxon>
        <taxon>Lophotrochozoa</taxon>
        <taxon>Annelida</taxon>
        <taxon>Clitellata</taxon>
        <taxon>Hirudinea</taxon>
        <taxon>Rhynchobdellida</taxon>
        <taxon>Glossiphoniidae</taxon>
        <taxon>Helobdella</taxon>
    </lineage>
</organism>
<dbReference type="GO" id="GO:0016020">
    <property type="term" value="C:membrane"/>
    <property type="evidence" value="ECO:0007669"/>
    <property type="project" value="UniProtKB-SubCell"/>
</dbReference>
<evidence type="ECO:0000259" key="7">
    <source>
        <dbReference type="Pfam" id="PF16165"/>
    </source>
</evidence>
<evidence type="ECO:0000313" key="9">
    <source>
        <dbReference type="EnsemblMetazoa" id="HelroP157808"/>
    </source>
</evidence>
<protein>
    <recommendedName>
        <fullName evidence="7">Ferlin C-terminal domain-containing protein</fullName>
    </recommendedName>
</protein>
<feature type="domain" description="Ferlin C-terminal" evidence="7">
    <location>
        <begin position="233"/>
        <end position="289"/>
    </location>
</feature>
<dbReference type="EMBL" id="KB097594">
    <property type="protein sequence ID" value="ESN93713.1"/>
    <property type="molecule type" value="Genomic_DNA"/>
</dbReference>
<dbReference type="RefSeq" id="XP_009028141.1">
    <property type="nucleotide sequence ID" value="XM_009029893.1"/>
</dbReference>
<dbReference type="Pfam" id="PF16165">
    <property type="entry name" value="Ferlin_C"/>
    <property type="match status" value="1"/>
</dbReference>
<dbReference type="CDD" id="cd08374">
    <property type="entry name" value="C2F_Ferlin"/>
    <property type="match status" value="1"/>
</dbReference>
<dbReference type="InterPro" id="IPR037721">
    <property type="entry name" value="Ferlin"/>
</dbReference>
<dbReference type="InterPro" id="IPR037725">
    <property type="entry name" value="C2F_Ferlin"/>
</dbReference>
<evidence type="ECO:0000256" key="5">
    <source>
        <dbReference type="ARBA" id="ARBA00023136"/>
    </source>
</evidence>
<dbReference type="STRING" id="6412.T1EMG2"/>
<dbReference type="PANTHER" id="PTHR12546">
    <property type="entry name" value="FER-1-LIKE"/>
    <property type="match status" value="1"/>
</dbReference>
<reference evidence="10" key="1">
    <citation type="submission" date="2012-12" db="EMBL/GenBank/DDBJ databases">
        <authorList>
            <person name="Hellsten U."/>
            <person name="Grimwood J."/>
            <person name="Chapman J.A."/>
            <person name="Shapiro H."/>
            <person name="Aerts A."/>
            <person name="Otillar R.P."/>
            <person name="Terry A.Y."/>
            <person name="Boore J.L."/>
            <person name="Simakov O."/>
            <person name="Marletaz F."/>
            <person name="Cho S.-J."/>
            <person name="Edsinger-Gonzales E."/>
            <person name="Havlak P."/>
            <person name="Kuo D.-H."/>
            <person name="Larsson T."/>
            <person name="Lv J."/>
            <person name="Arendt D."/>
            <person name="Savage R."/>
            <person name="Osoegawa K."/>
            <person name="de Jong P."/>
            <person name="Lindberg D.R."/>
            <person name="Seaver E.C."/>
            <person name="Weisblat D.A."/>
            <person name="Putnam N.H."/>
            <person name="Grigoriev I.V."/>
            <person name="Rokhsar D.S."/>
        </authorList>
    </citation>
    <scope>NUCLEOTIDE SEQUENCE</scope>
</reference>
<dbReference type="InterPro" id="IPR035892">
    <property type="entry name" value="C2_domain_sf"/>
</dbReference>
<keyword evidence="10" id="KW-1185">Reference proteome</keyword>
<dbReference type="CTD" id="20197762"/>
<evidence type="ECO:0000256" key="1">
    <source>
        <dbReference type="ARBA" id="ARBA00004370"/>
    </source>
</evidence>
<comment type="subcellular location">
    <subcellularLocation>
        <location evidence="1">Membrane</location>
    </subcellularLocation>
</comment>
<name>T1EMG2_HELRO</name>
<dbReference type="GeneID" id="20197762"/>
<evidence type="ECO:0000313" key="10">
    <source>
        <dbReference type="Proteomes" id="UP000015101"/>
    </source>
</evidence>
<dbReference type="Proteomes" id="UP000015101">
    <property type="component" value="Unassembled WGS sequence"/>
</dbReference>
<reference evidence="9" key="3">
    <citation type="submission" date="2015-06" db="UniProtKB">
        <authorList>
            <consortium name="EnsemblMetazoa"/>
        </authorList>
    </citation>
    <scope>IDENTIFICATION</scope>
</reference>
<dbReference type="OMA" id="CIAGRRF"/>
<accession>T1EMG2</accession>
<keyword evidence="2 6" id="KW-0812">Transmembrane</keyword>
<dbReference type="EMBL" id="AMQM01007273">
    <property type="status" value="NOT_ANNOTATED_CDS"/>
    <property type="molecule type" value="Genomic_DNA"/>
</dbReference>
<evidence type="ECO:0000313" key="8">
    <source>
        <dbReference type="EMBL" id="ESN93713.1"/>
    </source>
</evidence>
<gene>
    <name evidence="9" type="primary">20197762</name>
    <name evidence="8" type="ORF">HELRODRAFT_157808</name>
</gene>
<dbReference type="AlphaFoldDB" id="T1EMG2"/>
<dbReference type="Gene3D" id="2.60.40.150">
    <property type="entry name" value="C2 domain"/>
    <property type="match status" value="1"/>
</dbReference>
<dbReference type="eggNOG" id="KOG1326">
    <property type="taxonomic scope" value="Eukaryota"/>
</dbReference>
<evidence type="ECO:0000256" key="2">
    <source>
        <dbReference type="ARBA" id="ARBA00022692"/>
    </source>
</evidence>
<proteinExistence type="predicted"/>
<keyword evidence="3" id="KW-0677">Repeat</keyword>
<reference evidence="8 10" key="2">
    <citation type="journal article" date="2013" name="Nature">
        <title>Insights into bilaterian evolution from three spiralian genomes.</title>
        <authorList>
            <person name="Simakov O."/>
            <person name="Marletaz F."/>
            <person name="Cho S.J."/>
            <person name="Edsinger-Gonzales E."/>
            <person name="Havlak P."/>
            <person name="Hellsten U."/>
            <person name="Kuo D.H."/>
            <person name="Larsson T."/>
            <person name="Lv J."/>
            <person name="Arendt D."/>
            <person name="Savage R."/>
            <person name="Osoegawa K."/>
            <person name="de Jong P."/>
            <person name="Grimwood J."/>
            <person name="Chapman J.A."/>
            <person name="Shapiro H."/>
            <person name="Aerts A."/>
            <person name="Otillar R.P."/>
            <person name="Terry A.Y."/>
            <person name="Boore J.L."/>
            <person name="Grigoriev I.V."/>
            <person name="Lindberg D.R."/>
            <person name="Seaver E.C."/>
            <person name="Weisblat D.A."/>
            <person name="Putnam N.H."/>
            <person name="Rokhsar D.S."/>
        </authorList>
    </citation>
    <scope>NUCLEOTIDE SEQUENCE</scope>
</reference>
<keyword evidence="4 6" id="KW-1133">Transmembrane helix</keyword>
<evidence type="ECO:0000256" key="4">
    <source>
        <dbReference type="ARBA" id="ARBA00022989"/>
    </source>
</evidence>
<dbReference type="EnsemblMetazoa" id="HelroT157808">
    <property type="protein sequence ID" value="HelroP157808"/>
    <property type="gene ID" value="HelroG157808"/>
</dbReference>
<dbReference type="InParanoid" id="T1EMG2"/>
<dbReference type="KEGG" id="hro:HELRODRAFT_157808"/>
<dbReference type="SUPFAM" id="SSF49562">
    <property type="entry name" value="C2 domain (Calcium/lipid-binding domain, CaLB)"/>
    <property type="match status" value="1"/>
</dbReference>
<dbReference type="HOGENOM" id="CLU_068186_0_0_1"/>
<sequence>MGGIAGRIPGGWPLVPEHVETRPLYCETRPGIEQGRLELWIDMFPRDSPKLPACIDISPRQPKTYELRCIVWNTDEVTLDDVNALTGEASSDIFVKGFLKAVGVDDLKTDIHYRSLTGEGNFNWRFIFRFDYLKAENKVVYMKKDHVLSTDMVEHKTPPNLSIQVWDADLVTADDFLGLSARPTFQTNAGSIVLNLLKIPRPAKKVEKCSLKMVEAGTKHPTLNLFKSKRCKGCRPDTSFLWFMNPLKTLKYIIWKNYKWLIIKLIILLIFVIFLVLFFYNFPGAVVDRIVNKV</sequence>
<evidence type="ECO:0000256" key="6">
    <source>
        <dbReference type="SAM" id="Phobius"/>
    </source>
</evidence>
<dbReference type="PANTHER" id="PTHR12546:SF60">
    <property type="entry name" value="MISFIRE, ISOFORM F"/>
    <property type="match status" value="1"/>
</dbReference>
<dbReference type="OrthoDB" id="10059618at2759"/>
<feature type="transmembrane region" description="Helical" evidence="6">
    <location>
        <begin position="261"/>
        <end position="280"/>
    </location>
</feature>
<keyword evidence="5 6" id="KW-0472">Membrane</keyword>